<dbReference type="Gene3D" id="2.60.40.10">
    <property type="entry name" value="Immunoglobulins"/>
    <property type="match status" value="1"/>
</dbReference>
<evidence type="ECO:0000256" key="6">
    <source>
        <dbReference type="ARBA" id="ARBA00023163"/>
    </source>
</evidence>
<dbReference type="Pfam" id="PF07494">
    <property type="entry name" value="Reg_prop"/>
    <property type="match status" value="6"/>
</dbReference>
<reference evidence="13" key="1">
    <citation type="submission" date="2015-10" db="EMBL/GenBank/DDBJ databases">
        <title>Extensive mobilome-driven genome diversification in gut-associated Bacteroides vulgatus mpk.</title>
        <authorList>
            <person name="Beier S."/>
            <person name="Lange A."/>
            <person name="Huson D.H."/>
            <person name="Frick J.-S."/>
            <person name="Autenrieth I.B."/>
        </authorList>
    </citation>
    <scope>NUCLEOTIDE SEQUENCE [LARGE SCALE GENOMIC DNA]</scope>
    <source>
        <strain evidence="13">mpk</strain>
    </source>
</reference>
<dbReference type="InterPro" id="IPR011123">
    <property type="entry name" value="Y_Y_Y"/>
</dbReference>
<dbReference type="PROSITE" id="PS00041">
    <property type="entry name" value="HTH_ARAC_FAMILY_1"/>
    <property type="match status" value="1"/>
</dbReference>
<evidence type="ECO:0000256" key="1">
    <source>
        <dbReference type="ARBA" id="ARBA00000085"/>
    </source>
</evidence>
<dbReference type="PATRIC" id="fig|821.40.peg.59"/>
<evidence type="ECO:0000313" key="12">
    <source>
        <dbReference type="EMBL" id="ALK82687.1"/>
    </source>
</evidence>
<dbReference type="SMART" id="SM00388">
    <property type="entry name" value="HisKA"/>
    <property type="match status" value="1"/>
</dbReference>
<dbReference type="Pfam" id="PF00072">
    <property type="entry name" value="Response_reg"/>
    <property type="match status" value="1"/>
</dbReference>
<dbReference type="InterPro" id="IPR001789">
    <property type="entry name" value="Sig_transdc_resp-reg_receiver"/>
</dbReference>
<dbReference type="InterPro" id="IPR036097">
    <property type="entry name" value="HisK_dim/P_sf"/>
</dbReference>
<gene>
    <name evidence="12" type="ORF">BvMPK_0045</name>
</gene>
<feature type="domain" description="Response regulatory" evidence="11">
    <location>
        <begin position="1186"/>
        <end position="1301"/>
    </location>
</feature>
<dbReference type="InterPro" id="IPR003594">
    <property type="entry name" value="HATPase_dom"/>
</dbReference>
<evidence type="ECO:0000259" key="10">
    <source>
        <dbReference type="PROSITE" id="PS50109"/>
    </source>
</evidence>
<dbReference type="InterPro" id="IPR018060">
    <property type="entry name" value="HTH_AraC"/>
</dbReference>
<dbReference type="SMART" id="SM00448">
    <property type="entry name" value="REC"/>
    <property type="match status" value="1"/>
</dbReference>
<dbReference type="SUPFAM" id="SSF52172">
    <property type="entry name" value="CheY-like"/>
    <property type="match status" value="1"/>
</dbReference>
<dbReference type="InterPro" id="IPR013783">
    <property type="entry name" value="Ig-like_fold"/>
</dbReference>
<evidence type="ECO:0000256" key="8">
    <source>
        <dbReference type="SAM" id="Phobius"/>
    </source>
</evidence>
<evidence type="ECO:0000256" key="4">
    <source>
        <dbReference type="ARBA" id="ARBA00023015"/>
    </source>
</evidence>
<dbReference type="Gene3D" id="3.30.565.10">
    <property type="entry name" value="Histidine kinase-like ATPase, C-terminal domain"/>
    <property type="match status" value="1"/>
</dbReference>
<keyword evidence="4" id="KW-0805">Transcription regulation</keyword>
<dbReference type="Pfam" id="PF07495">
    <property type="entry name" value="Y_Y_Y"/>
    <property type="match status" value="1"/>
</dbReference>
<dbReference type="PROSITE" id="PS01124">
    <property type="entry name" value="HTH_ARAC_FAMILY_2"/>
    <property type="match status" value="1"/>
</dbReference>
<feature type="domain" description="HTH araC/xylS-type" evidence="9">
    <location>
        <begin position="1333"/>
        <end position="1433"/>
    </location>
</feature>
<dbReference type="InterPro" id="IPR005467">
    <property type="entry name" value="His_kinase_dom"/>
</dbReference>
<feature type="transmembrane region" description="Helical" evidence="8">
    <location>
        <begin position="81"/>
        <end position="97"/>
    </location>
</feature>
<dbReference type="PROSITE" id="PS50109">
    <property type="entry name" value="HIS_KIN"/>
    <property type="match status" value="1"/>
</dbReference>
<feature type="transmembrane region" description="Helical" evidence="8">
    <location>
        <begin position="15"/>
        <end position="41"/>
    </location>
</feature>
<organism evidence="12 13">
    <name type="scientific">Phocaeicola vulgatus</name>
    <name type="common">Bacteroides vulgatus</name>
    <dbReference type="NCBI Taxonomy" id="821"/>
    <lineage>
        <taxon>Bacteria</taxon>
        <taxon>Pseudomonadati</taxon>
        <taxon>Bacteroidota</taxon>
        <taxon>Bacteroidia</taxon>
        <taxon>Bacteroidales</taxon>
        <taxon>Bacteroidaceae</taxon>
        <taxon>Phocaeicola</taxon>
    </lineage>
</organism>
<feature type="domain" description="Histidine kinase" evidence="10">
    <location>
        <begin position="930"/>
        <end position="1144"/>
    </location>
</feature>
<keyword evidence="12" id="KW-0418">Kinase</keyword>
<evidence type="ECO:0000313" key="13">
    <source>
        <dbReference type="Proteomes" id="UP000061587"/>
    </source>
</evidence>
<dbReference type="Gene3D" id="2.130.10.10">
    <property type="entry name" value="YVTN repeat-like/Quinoprotein amine dehydrogenase"/>
    <property type="match status" value="2"/>
</dbReference>
<evidence type="ECO:0000259" key="9">
    <source>
        <dbReference type="PROSITE" id="PS01124"/>
    </source>
</evidence>
<dbReference type="Pfam" id="PF12833">
    <property type="entry name" value="HTH_18"/>
    <property type="match status" value="1"/>
</dbReference>
<protein>
    <recommendedName>
        <fullName evidence="2">histidine kinase</fullName>
        <ecNumber evidence="2">2.7.13.3</ecNumber>
    </recommendedName>
</protein>
<dbReference type="InterPro" id="IPR011006">
    <property type="entry name" value="CheY-like_superfamily"/>
</dbReference>
<dbReference type="EC" id="2.7.13.3" evidence="2"/>
<dbReference type="InterPro" id="IPR004358">
    <property type="entry name" value="Sig_transdc_His_kin-like_C"/>
</dbReference>
<dbReference type="SUPFAM" id="SSF63829">
    <property type="entry name" value="Calcium-dependent phosphotriesterase"/>
    <property type="match status" value="3"/>
</dbReference>
<evidence type="ECO:0000259" key="11">
    <source>
        <dbReference type="PROSITE" id="PS50110"/>
    </source>
</evidence>
<dbReference type="SUPFAM" id="SSF47384">
    <property type="entry name" value="Homodimeric domain of signal transducing histidine kinase"/>
    <property type="match status" value="1"/>
</dbReference>
<dbReference type="PANTHER" id="PTHR43547">
    <property type="entry name" value="TWO-COMPONENT HISTIDINE KINASE"/>
    <property type="match status" value="1"/>
</dbReference>
<dbReference type="InterPro" id="IPR036890">
    <property type="entry name" value="HATPase_C_sf"/>
</dbReference>
<dbReference type="PANTHER" id="PTHR43547:SF2">
    <property type="entry name" value="HYBRID SIGNAL TRANSDUCTION HISTIDINE KINASE C"/>
    <property type="match status" value="1"/>
</dbReference>
<dbReference type="FunFam" id="2.60.40.10:FF:000791">
    <property type="entry name" value="Two-component system sensor histidine kinase/response regulator"/>
    <property type="match status" value="1"/>
</dbReference>
<feature type="modified residue" description="4-aspartylphosphate" evidence="7">
    <location>
        <position position="1234"/>
    </location>
</feature>
<dbReference type="GO" id="GO:0000155">
    <property type="term" value="F:phosphorelay sensor kinase activity"/>
    <property type="evidence" value="ECO:0007669"/>
    <property type="project" value="InterPro"/>
</dbReference>
<keyword evidence="12" id="KW-0808">Transferase</keyword>
<dbReference type="InterPro" id="IPR018062">
    <property type="entry name" value="HTH_AraC-typ_CS"/>
</dbReference>
<dbReference type="SMART" id="SM00342">
    <property type="entry name" value="HTH_ARAC"/>
    <property type="match status" value="1"/>
</dbReference>
<keyword evidence="8" id="KW-1133">Transmembrane helix</keyword>
<evidence type="ECO:0000256" key="7">
    <source>
        <dbReference type="PROSITE-ProRule" id="PRU00169"/>
    </source>
</evidence>
<name>A0A0P0M0H9_PHOVU</name>
<feature type="transmembrane region" description="Helical" evidence="8">
    <location>
        <begin position="873"/>
        <end position="894"/>
    </location>
</feature>
<keyword evidence="3 7" id="KW-0597">Phosphoprotein</keyword>
<dbReference type="Pfam" id="PF02518">
    <property type="entry name" value="HATPase_c"/>
    <property type="match status" value="1"/>
</dbReference>
<dbReference type="InterPro" id="IPR011110">
    <property type="entry name" value="Reg_prop"/>
</dbReference>
<sequence length="1436" mass="163532">MFLCFKIRSHLSANIQFFILTASNLFVLSVSGSIILVSYVCKWGKFRTNLMEYLLKMLFFANIASNLKVESMHLAHRNCEYILGVIYLFVFPVLLWADNKVNTYHFKSISTSVNFPTNEVRKLFQDSQGYIWISTYNGLLRYDGYSIVVYKPDGVNHGRSIDSFVNMVAEDKENNLWIGTHNGLYVLHKETDEIEKIISPLLQVSNVESILYASNGDLWVGSNKGLFRRKAGSRTFDCEKNMDIKSVVEDRKGQIWIGTWEQGLLRYSPQEELYYTYDGINPGNSAHVIFQDEAGNIWIGTWRYGLVKLINPYDSEHFSFKTFRNIKGNSHSLLDNIIYAIAQDKNSGKLWIGSRSGVSILEDESGDGNFTNIVPGNLQGDLPFNEVNSLLCSKDGLMWLGMLGGGVCTVNTNKFRFNYDSLEALREHCPTSSVRSVYQEDNGNLWMGIMGFGLVFYDMKQHTIVPYRSHPILKNMGYTSTVNDIIYRKRTNELCFATWDDGVWFYNVKAGKAHVINTVTNPELSDICIYSLLEDSKGNLWLGTRSGVFILDTESRLHSLNELVTLTNQALPQISIFKMAEDQDGFIWIATSNEGVWRIDTSGETYKVKFYTPSDGTLSTVGAMSVCVDGYNRVWVGSNGNGLDLYDRKNDRFVSVLNDYFRNGDVVFSMLEDDEHTLWLTTNAEMYHIDIPLDGAAPKIHTYTVDDGLQDHMFNRNSCFKGADGKLFFGGFRGLNSFYPDKIVQDTAYSPVVITDIKVHNVSVRTYPLSVREGIAANRAIDFIDKIVLGYRENNFSLDFSILNYINPELNRYLYRLEGYDKEWLSVEAGRRFAYYNNLPAGTYTFCVKGANQNGIWSPDMKCLRITILPPPWLSWWAYCLYVLLFVSLAWYTYRIVRNRIRMKQAIEMGKIERQKMEEINHAKLQFFTNITHELLTPLSIISASVDELKQEVPASSSVCSVIADNTVRLIRLIQQILEFRKVENGKLRLKVSHGNVSMFLKKSVSAFAPLVKKQKLSIQFDLSEEYSGYFDVDKLDKVVYNLLSNAAKYTPEGGTIVVSQAHDEEKRTFKLSVNNPGELIPKEKLDHMFERFYEGEYRKFHTIGTGIGLSLTKDLVLLHHGTIQVFSDKEEGNTFVVEIPIGREAFAEDEVDENTENVDYAVLSADEMENVSEIDMLEEKPAASTILLVEDNEELLALMVRLLHGKYHILKAANGTEALEILAKQEVDLIVSDVMMPEMDGMELCRRVKTQFETCHIPLILLTAKTSDEDHVEGYESGADGYICKPLRLSVLFAKIDNLLKRRKRMGGDFRKQLVFEAKELNYTSMDEAFIRKAVDCVNAHLSDCDFEHAQFMAEMGMARTTLADKLKLLTGLTPSAFISNVRLQAACRLIDEKKKIRIADLAYAVGFNDPKYFSSCFKKKFGLSPTEYMMKYDG</sequence>
<evidence type="ECO:0000256" key="2">
    <source>
        <dbReference type="ARBA" id="ARBA00012438"/>
    </source>
</evidence>
<dbReference type="CDD" id="cd17574">
    <property type="entry name" value="REC_OmpR"/>
    <property type="match status" value="1"/>
</dbReference>
<evidence type="ECO:0000256" key="3">
    <source>
        <dbReference type="ARBA" id="ARBA00022553"/>
    </source>
</evidence>
<dbReference type="Proteomes" id="UP000061587">
    <property type="component" value="Chromosome"/>
</dbReference>
<dbReference type="InterPro" id="IPR009057">
    <property type="entry name" value="Homeodomain-like_sf"/>
</dbReference>
<keyword evidence="6" id="KW-0804">Transcription</keyword>
<dbReference type="GO" id="GO:0003700">
    <property type="term" value="F:DNA-binding transcription factor activity"/>
    <property type="evidence" value="ECO:0007669"/>
    <property type="project" value="InterPro"/>
</dbReference>
<keyword evidence="5" id="KW-0238">DNA-binding</keyword>
<dbReference type="GO" id="GO:0043565">
    <property type="term" value="F:sequence-specific DNA binding"/>
    <property type="evidence" value="ECO:0007669"/>
    <property type="project" value="InterPro"/>
</dbReference>
<keyword evidence="8" id="KW-0472">Membrane</keyword>
<keyword evidence="8" id="KW-0812">Transmembrane</keyword>
<dbReference type="EMBL" id="CP013020">
    <property type="protein sequence ID" value="ALK82687.1"/>
    <property type="molecule type" value="Genomic_DNA"/>
</dbReference>
<comment type="catalytic activity">
    <reaction evidence="1">
        <text>ATP + protein L-histidine = ADP + protein N-phospho-L-histidine.</text>
        <dbReference type="EC" id="2.7.13.3"/>
    </reaction>
</comment>
<dbReference type="InterPro" id="IPR015943">
    <property type="entry name" value="WD40/YVTN_repeat-like_dom_sf"/>
</dbReference>
<dbReference type="Pfam" id="PF00512">
    <property type="entry name" value="HisKA"/>
    <property type="match status" value="1"/>
</dbReference>
<dbReference type="SMART" id="SM00387">
    <property type="entry name" value="HATPase_c"/>
    <property type="match status" value="1"/>
</dbReference>
<evidence type="ECO:0000256" key="5">
    <source>
        <dbReference type="ARBA" id="ARBA00023125"/>
    </source>
</evidence>
<reference evidence="12 13" key="2">
    <citation type="journal article" date="2016" name="Genome Biol. Evol.">
        <title>Extensive mobilome-driven genome diversification in mouse gut-associated Bacteroides vulgatus mpk.</title>
        <authorList>
            <person name="Lange A."/>
            <person name="Beier S."/>
            <person name="Steimle A."/>
            <person name="Autenrieth I.B."/>
            <person name="Huson D.H."/>
            <person name="Frick J.S."/>
        </authorList>
    </citation>
    <scope>NUCLEOTIDE SEQUENCE [LARGE SCALE GENOMIC DNA]</scope>
    <source>
        <strain evidence="13">mpk</strain>
    </source>
</reference>
<dbReference type="CDD" id="cd00082">
    <property type="entry name" value="HisKA"/>
    <property type="match status" value="1"/>
</dbReference>
<dbReference type="InterPro" id="IPR003661">
    <property type="entry name" value="HisK_dim/P_dom"/>
</dbReference>
<dbReference type="PRINTS" id="PR00344">
    <property type="entry name" value="BCTRLSENSOR"/>
</dbReference>
<dbReference type="Gene3D" id="1.10.287.130">
    <property type="match status" value="1"/>
</dbReference>
<dbReference type="Gene3D" id="3.40.50.2300">
    <property type="match status" value="1"/>
</dbReference>
<dbReference type="SUPFAM" id="SSF55874">
    <property type="entry name" value="ATPase domain of HSP90 chaperone/DNA topoisomerase II/histidine kinase"/>
    <property type="match status" value="1"/>
</dbReference>
<dbReference type="PROSITE" id="PS50110">
    <property type="entry name" value="RESPONSE_REGULATORY"/>
    <property type="match status" value="1"/>
</dbReference>
<dbReference type="Gene3D" id="1.10.10.60">
    <property type="entry name" value="Homeodomain-like"/>
    <property type="match status" value="1"/>
</dbReference>
<dbReference type="SUPFAM" id="SSF46689">
    <property type="entry name" value="Homeodomain-like"/>
    <property type="match status" value="1"/>
</dbReference>
<accession>A0A0P0M0H9</accession>
<proteinExistence type="predicted"/>